<sequence length="304" mass="35115">MIFDCHAHVASNKVLPDRFFDGWVDNIVAAMPGKATDFQIAAIQRMFRELNADHDCSKFVAEMDDAGIDKAILLIIDFGFVYQGEADPIEDIYAIHRDIHKKYPGRFEIFTGVDPRRGREGVDTFEKSVRDWGFKGLKLYPPCGFSPSDERLFDYYEVCSKYNLPVLTHVGPTTPNLSFKHTGPNEIDEAAMRFPKVNFILGHAGTVRFEEAALIAEFRPNVFLDMSGFQTELRRDGFADIMRWHKKRGLIRKLLFGTDWPIHRFYGSQKKWVEAFDDLRDSDVINQQEYESIMYKNTQGLFDE</sequence>
<dbReference type="SUPFAM" id="SSF51556">
    <property type="entry name" value="Metallo-dependent hydrolases"/>
    <property type="match status" value="1"/>
</dbReference>
<comment type="caution">
    <text evidence="1">The sequence shown here is derived from an EMBL/GenBank/DDBJ whole genome shotgun (WGS) entry which is preliminary data.</text>
</comment>
<dbReference type="EMBL" id="JBEVCJ010000002">
    <property type="protein sequence ID" value="MET1253937.1"/>
    <property type="molecule type" value="Genomic_DNA"/>
</dbReference>
<dbReference type="PANTHER" id="PTHR21240">
    <property type="entry name" value="2-AMINO-3-CARBOXYLMUCONATE-6-SEMIALDEHYDE DECARBOXYLASE"/>
    <property type="match status" value="1"/>
</dbReference>
<proteinExistence type="predicted"/>
<gene>
    <name evidence="1" type="ORF">ABVT43_02245</name>
</gene>
<accession>A0ABV2BPS3</accession>
<reference evidence="1 2" key="1">
    <citation type="submission" date="2024-06" db="EMBL/GenBank/DDBJ databases">
        <authorList>
            <person name="Li F."/>
        </authorList>
    </citation>
    <scope>NUCLEOTIDE SEQUENCE [LARGE SCALE GENOMIC DNA]</scope>
    <source>
        <strain evidence="1 2">GXAS 311</strain>
    </source>
</reference>
<dbReference type="PANTHER" id="PTHR21240:SF19">
    <property type="entry name" value="CATALYTIC_ HYDROLASE"/>
    <property type="match status" value="1"/>
</dbReference>
<dbReference type="Proteomes" id="UP001548189">
    <property type="component" value="Unassembled WGS sequence"/>
</dbReference>
<evidence type="ECO:0000313" key="1">
    <source>
        <dbReference type="EMBL" id="MET1253937.1"/>
    </source>
</evidence>
<dbReference type="InterPro" id="IPR032465">
    <property type="entry name" value="ACMSD"/>
</dbReference>
<dbReference type="Pfam" id="PF04909">
    <property type="entry name" value="Amidohydro_2"/>
    <property type="match status" value="1"/>
</dbReference>
<protein>
    <submittedName>
        <fullName evidence="1">Amidohydrolase family protein</fullName>
    </submittedName>
</protein>
<dbReference type="CDD" id="cd01292">
    <property type="entry name" value="metallo-dependent_hydrolases"/>
    <property type="match status" value="1"/>
</dbReference>
<name>A0ABV2BPS3_9GAMM</name>
<dbReference type="InterPro" id="IPR032466">
    <property type="entry name" value="Metal_Hydrolase"/>
</dbReference>
<dbReference type="Gene3D" id="3.20.20.140">
    <property type="entry name" value="Metal-dependent hydrolases"/>
    <property type="match status" value="1"/>
</dbReference>
<dbReference type="InterPro" id="IPR006680">
    <property type="entry name" value="Amidohydro-rel"/>
</dbReference>
<organism evidence="1 2">
    <name type="scientific">Aliikangiella maris</name>
    <dbReference type="NCBI Taxonomy" id="3162458"/>
    <lineage>
        <taxon>Bacteria</taxon>
        <taxon>Pseudomonadati</taxon>
        <taxon>Pseudomonadota</taxon>
        <taxon>Gammaproteobacteria</taxon>
        <taxon>Oceanospirillales</taxon>
        <taxon>Pleioneaceae</taxon>
        <taxon>Aliikangiella</taxon>
    </lineage>
</organism>
<evidence type="ECO:0000313" key="2">
    <source>
        <dbReference type="Proteomes" id="UP001548189"/>
    </source>
</evidence>
<keyword evidence="2" id="KW-1185">Reference proteome</keyword>